<evidence type="ECO:0000313" key="1">
    <source>
        <dbReference type="EMBL" id="KAI4323061.1"/>
    </source>
</evidence>
<proteinExistence type="predicted"/>
<accession>A0ACB9MGE0</accession>
<reference evidence="1 2" key="1">
    <citation type="journal article" date="2022" name="DNA Res.">
        <title>Chromosomal-level genome assembly of the orchid tree Bauhinia variegata (Leguminosae; Cercidoideae) supports the allotetraploid origin hypothesis of Bauhinia.</title>
        <authorList>
            <person name="Zhong Y."/>
            <person name="Chen Y."/>
            <person name="Zheng D."/>
            <person name="Pang J."/>
            <person name="Liu Y."/>
            <person name="Luo S."/>
            <person name="Meng S."/>
            <person name="Qian L."/>
            <person name="Wei D."/>
            <person name="Dai S."/>
            <person name="Zhou R."/>
        </authorList>
    </citation>
    <scope>NUCLEOTIDE SEQUENCE [LARGE SCALE GENOMIC DNA]</scope>
    <source>
        <strain evidence="1">BV-YZ2020</strain>
    </source>
</reference>
<dbReference type="EMBL" id="CM039434">
    <property type="protein sequence ID" value="KAI4323061.1"/>
    <property type="molecule type" value="Genomic_DNA"/>
</dbReference>
<name>A0ACB9MGE0_BAUVA</name>
<organism evidence="1 2">
    <name type="scientific">Bauhinia variegata</name>
    <name type="common">Purple orchid tree</name>
    <name type="synonym">Phanera variegata</name>
    <dbReference type="NCBI Taxonomy" id="167791"/>
    <lineage>
        <taxon>Eukaryota</taxon>
        <taxon>Viridiplantae</taxon>
        <taxon>Streptophyta</taxon>
        <taxon>Embryophyta</taxon>
        <taxon>Tracheophyta</taxon>
        <taxon>Spermatophyta</taxon>
        <taxon>Magnoliopsida</taxon>
        <taxon>eudicotyledons</taxon>
        <taxon>Gunneridae</taxon>
        <taxon>Pentapetalae</taxon>
        <taxon>rosids</taxon>
        <taxon>fabids</taxon>
        <taxon>Fabales</taxon>
        <taxon>Fabaceae</taxon>
        <taxon>Cercidoideae</taxon>
        <taxon>Cercideae</taxon>
        <taxon>Bauhiniinae</taxon>
        <taxon>Bauhinia</taxon>
    </lineage>
</organism>
<comment type="caution">
    <text evidence="1">The sequence shown here is derived from an EMBL/GenBank/DDBJ whole genome shotgun (WGS) entry which is preliminary data.</text>
</comment>
<keyword evidence="2" id="KW-1185">Reference proteome</keyword>
<protein>
    <submittedName>
        <fullName evidence="1">Uncharacterized protein</fullName>
    </submittedName>
</protein>
<sequence>MAACKKKQRVNESRDRISNLPDCIIHRILSFLPTKDAVRTSVLSRRWIYMWTFIDNLHFDDSQLLFPDKRNKQRLSFEDREVFVRFVQGVLLHLSNPTIQSFTLVTSDWYDDIYKCVDAWIAAALYRQVQNLYVDYKASIKIYSLSLFRCQSLVDLKLMLPSGSLTFTSSYVCLPNLKFLSLSGIKLESKSSPLWISFPSNHHHHHHPIELTLSFPVLRVLKMDRCRWHLMNACLQVPLLEVFSAEKVEIFSATKICTSCPEIFSFLFIDGSLDDYLYCCRYENFLPSSASIATFQISGIVKFNPAVSKLLERFNQMQCLKLGDVEVSSESYVYYEMMLGRSSPPVPNCLESSLKRVKFGLFDGAEHELYLAKFLFEQGAILEQKPLSLALFGNAVAFQRTGKYSSSLFIKLRFVQFIVLVMSYSGFVHEFAFVFKFYLVAENFD</sequence>
<evidence type="ECO:0000313" key="2">
    <source>
        <dbReference type="Proteomes" id="UP000828941"/>
    </source>
</evidence>
<dbReference type="Proteomes" id="UP000828941">
    <property type="component" value="Chromosome 9"/>
</dbReference>
<gene>
    <name evidence="1" type="ORF">L6164_022696</name>
</gene>